<reference evidence="2" key="1">
    <citation type="submission" date="2019-11" db="EMBL/GenBank/DDBJ databases">
        <title>Complete genome sequence of Corynebacterium kalinowskii 1959, a novel Corynebacterium species isolated from soil of a small paddock in Vilsendorf, Germany.</title>
        <authorList>
            <person name="Schaffert L."/>
            <person name="Ruwe M."/>
            <person name="Milse J."/>
            <person name="Hanuschka K."/>
            <person name="Ortseifen V."/>
            <person name="Droste J."/>
            <person name="Brandt D."/>
            <person name="Schlueter L."/>
            <person name="Kutter Y."/>
            <person name="Vinke S."/>
            <person name="Viehoefer P."/>
            <person name="Jacob L."/>
            <person name="Luebke N.-C."/>
            <person name="Schulte-Berndt E."/>
            <person name="Hain C."/>
            <person name="Linder M."/>
            <person name="Schmidt P."/>
            <person name="Wollenschlaeger L."/>
            <person name="Luttermann T."/>
            <person name="Thieme E."/>
            <person name="Hassa J."/>
            <person name="Haak M."/>
            <person name="Wittchen M."/>
            <person name="Mentz A."/>
            <person name="Persicke M."/>
            <person name="Busche T."/>
            <person name="Ruckert C."/>
        </authorList>
    </citation>
    <scope>NUCLEOTIDE SEQUENCE [LARGE SCALE GENOMIC DNA]</scope>
    <source>
        <strain evidence="2">1959</strain>
    </source>
</reference>
<sequence length="545" mass="61288">MAKQSAADILDTLPPGLPKLTLGWEALAWSARYLIHPNGQRAGLPWKFRKRQARFILWFYAVDENGNWLFGEAHRRLAKGSGKTPFAAALALIEFLAPVRFAGFDPDLPGGCFGKPVPMAWVQISAVSESQTKNTMRMIRAMVNKKKNPRIHQDYDLDVGKTQINADSDRKLEVITSSAATAEGGEATFIVADELEHWTPANGGTELHATLMDNLAKTGSRMLGTMNAWKPGMDTVAEEIFEAWAEQYNGRSKAEREILMDAVQAPPDTDLADPDSLRAGLEFVYADCPWVDIDSIMSRIWTKNARPDDSKRKFLNWPTADLNAWADPKDWAQMARFGQRPAPGTQIVMFFDGSLSRDTTALVGCEVESGHVFQIGVWDPHNSHDDDNRIDVLAVDAAVQAAFDTWEIPAFFGDVREWESFTKVTWPERYKDQLEVWAVPSGNRMEAIAWDMRSKTFDFTRACELTEREILEHAFTHDGSVELTDHVRNAMRAQNRYGVSVRKESPNSAKKIDAAVCMIGARMVRRIYLEQAEKTHKYDGRAVFV</sequence>
<dbReference type="Proteomes" id="UP000427071">
    <property type="component" value="Chromosome"/>
</dbReference>
<dbReference type="Gene3D" id="3.40.50.300">
    <property type="entry name" value="P-loop containing nucleotide triphosphate hydrolases"/>
    <property type="match status" value="1"/>
</dbReference>
<dbReference type="KEGG" id="ckw:CKALI_11335"/>
<protein>
    <submittedName>
        <fullName evidence="1">Phage Terminase</fullName>
    </submittedName>
</protein>
<evidence type="ECO:0000313" key="2">
    <source>
        <dbReference type="Proteomes" id="UP000427071"/>
    </source>
</evidence>
<proteinExistence type="predicted"/>
<organism evidence="1 2">
    <name type="scientific">Corynebacterium kalinowskii</name>
    <dbReference type="NCBI Taxonomy" id="2675216"/>
    <lineage>
        <taxon>Bacteria</taxon>
        <taxon>Bacillati</taxon>
        <taxon>Actinomycetota</taxon>
        <taxon>Actinomycetes</taxon>
        <taxon>Mycobacteriales</taxon>
        <taxon>Corynebacteriaceae</taxon>
        <taxon>Corynebacterium</taxon>
    </lineage>
</organism>
<evidence type="ECO:0000313" key="1">
    <source>
        <dbReference type="EMBL" id="QGU03111.1"/>
    </source>
</evidence>
<dbReference type="RefSeq" id="WP_156193434.1">
    <property type="nucleotide sequence ID" value="NZ_CP046452.1"/>
</dbReference>
<accession>A0A6B8VT66</accession>
<dbReference type="AlphaFoldDB" id="A0A6B8VT66"/>
<dbReference type="InterPro" id="IPR027417">
    <property type="entry name" value="P-loop_NTPase"/>
</dbReference>
<dbReference type="EMBL" id="CP046452">
    <property type="protein sequence ID" value="QGU03111.1"/>
    <property type="molecule type" value="Genomic_DNA"/>
</dbReference>
<name>A0A6B8VT66_9CORY</name>
<keyword evidence="2" id="KW-1185">Reference proteome</keyword>
<gene>
    <name evidence="1" type="ORF">CKALI_11335</name>
</gene>